<keyword evidence="3" id="KW-0731">Sigma factor</keyword>
<dbReference type="InterPro" id="IPR013249">
    <property type="entry name" value="RNA_pol_sigma70_r4_t2"/>
</dbReference>
<dbReference type="Proteomes" id="UP000078090">
    <property type="component" value="Unassembled WGS sequence"/>
</dbReference>
<keyword evidence="2" id="KW-0805">Transcription regulation</keyword>
<dbReference type="InterPro" id="IPR014284">
    <property type="entry name" value="RNA_pol_sigma-70_dom"/>
</dbReference>
<evidence type="ECO:0000256" key="2">
    <source>
        <dbReference type="ARBA" id="ARBA00023015"/>
    </source>
</evidence>
<name>A0A177M7Q7_METMH</name>
<dbReference type="InterPro" id="IPR013325">
    <property type="entry name" value="RNA_pol_sigma_r2"/>
</dbReference>
<dbReference type="GO" id="GO:0006352">
    <property type="term" value="P:DNA-templated transcription initiation"/>
    <property type="evidence" value="ECO:0007669"/>
    <property type="project" value="InterPro"/>
</dbReference>
<dbReference type="GO" id="GO:0016987">
    <property type="term" value="F:sigma factor activity"/>
    <property type="evidence" value="ECO:0007669"/>
    <property type="project" value="UniProtKB-KW"/>
</dbReference>
<dbReference type="NCBIfam" id="TIGR02937">
    <property type="entry name" value="sigma70-ECF"/>
    <property type="match status" value="1"/>
</dbReference>
<dbReference type="Gene3D" id="1.10.1740.10">
    <property type="match status" value="1"/>
</dbReference>
<dbReference type="AlphaFoldDB" id="A0A177M7Q7"/>
<dbReference type="OrthoDB" id="9797134at2"/>
<dbReference type="PANTHER" id="PTHR43133:SF63">
    <property type="entry name" value="RNA POLYMERASE SIGMA FACTOR FECI-RELATED"/>
    <property type="match status" value="1"/>
</dbReference>
<dbReference type="Pfam" id="PF08281">
    <property type="entry name" value="Sigma70_r4_2"/>
    <property type="match status" value="1"/>
</dbReference>
<dbReference type="SUPFAM" id="SSF88946">
    <property type="entry name" value="Sigma2 domain of RNA polymerase sigma factors"/>
    <property type="match status" value="1"/>
</dbReference>
<evidence type="ECO:0000256" key="4">
    <source>
        <dbReference type="ARBA" id="ARBA00023163"/>
    </source>
</evidence>
<comment type="caution">
    <text evidence="6">The sequence shown here is derived from an EMBL/GenBank/DDBJ whole genome shotgun (WGS) entry which is preliminary data.</text>
</comment>
<protein>
    <submittedName>
        <fullName evidence="6">RNA polymerase subunit sigma-24</fullName>
    </submittedName>
</protein>
<dbReference type="SUPFAM" id="SSF88659">
    <property type="entry name" value="Sigma3 and sigma4 domains of RNA polymerase sigma factors"/>
    <property type="match status" value="1"/>
</dbReference>
<evidence type="ECO:0000313" key="7">
    <source>
        <dbReference type="Proteomes" id="UP000078090"/>
    </source>
</evidence>
<evidence type="ECO:0000256" key="3">
    <source>
        <dbReference type="ARBA" id="ARBA00023082"/>
    </source>
</evidence>
<dbReference type="InterPro" id="IPR039425">
    <property type="entry name" value="RNA_pol_sigma-70-like"/>
</dbReference>
<feature type="domain" description="RNA polymerase sigma factor 70 region 4 type 2" evidence="5">
    <location>
        <begin position="114"/>
        <end position="166"/>
    </location>
</feature>
<accession>A0A177M7Q7</accession>
<sequence length="172" mass="19008">MSAQPLTDISAFWTESLADELLRFLTGRLKCPDIAAELTHDTYLGLRQIAEKTPPDNARAMAFRIAINLTIDHQRKTMVRDRYGADEDFDALAESIPGNAAPPEQVLIGQQRLAALQHALDELPQACRSVFLLHGVDGLTYMQIAERLGISKSQVNKLLAQAMAHCARQLAD</sequence>
<dbReference type="CDD" id="cd06171">
    <property type="entry name" value="Sigma70_r4"/>
    <property type="match status" value="1"/>
</dbReference>
<gene>
    <name evidence="6" type="ORF">A1332_16945</name>
</gene>
<dbReference type="InterPro" id="IPR036388">
    <property type="entry name" value="WH-like_DNA-bd_sf"/>
</dbReference>
<reference evidence="6 7" key="1">
    <citation type="submission" date="2016-03" db="EMBL/GenBank/DDBJ databases">
        <authorList>
            <person name="Ploux O."/>
        </authorList>
    </citation>
    <scope>NUCLEOTIDE SEQUENCE [LARGE SCALE GENOMIC DNA]</scope>
    <source>
        <strain evidence="6 7">R-45363</strain>
    </source>
</reference>
<dbReference type="RefSeq" id="WP_064009393.1">
    <property type="nucleotide sequence ID" value="NZ_LUUG01000088.1"/>
</dbReference>
<evidence type="ECO:0000259" key="5">
    <source>
        <dbReference type="Pfam" id="PF08281"/>
    </source>
</evidence>
<keyword evidence="4" id="KW-0804">Transcription</keyword>
<evidence type="ECO:0000256" key="1">
    <source>
        <dbReference type="ARBA" id="ARBA00010641"/>
    </source>
</evidence>
<dbReference type="Gene3D" id="1.10.10.10">
    <property type="entry name" value="Winged helix-like DNA-binding domain superfamily/Winged helix DNA-binding domain"/>
    <property type="match status" value="1"/>
</dbReference>
<dbReference type="InterPro" id="IPR013324">
    <property type="entry name" value="RNA_pol_sigma_r3/r4-like"/>
</dbReference>
<dbReference type="EMBL" id="LUUG01000088">
    <property type="protein sequence ID" value="OAI01574.1"/>
    <property type="molecule type" value="Genomic_DNA"/>
</dbReference>
<proteinExistence type="inferred from homology"/>
<dbReference type="PANTHER" id="PTHR43133">
    <property type="entry name" value="RNA POLYMERASE ECF-TYPE SIGMA FACTO"/>
    <property type="match status" value="1"/>
</dbReference>
<dbReference type="GO" id="GO:0003677">
    <property type="term" value="F:DNA binding"/>
    <property type="evidence" value="ECO:0007669"/>
    <property type="project" value="InterPro"/>
</dbReference>
<comment type="similarity">
    <text evidence="1">Belongs to the sigma-70 factor family. ECF subfamily.</text>
</comment>
<organism evidence="6 7">
    <name type="scientific">Methylomonas methanica</name>
    <dbReference type="NCBI Taxonomy" id="421"/>
    <lineage>
        <taxon>Bacteria</taxon>
        <taxon>Pseudomonadati</taxon>
        <taxon>Pseudomonadota</taxon>
        <taxon>Gammaproteobacteria</taxon>
        <taxon>Methylococcales</taxon>
        <taxon>Methylococcaceae</taxon>
        <taxon>Methylomonas</taxon>
    </lineage>
</organism>
<evidence type="ECO:0000313" key="6">
    <source>
        <dbReference type="EMBL" id="OAI01574.1"/>
    </source>
</evidence>